<dbReference type="EMBL" id="JBHSQO010000021">
    <property type="protein sequence ID" value="MFC6091790.1"/>
    <property type="molecule type" value="Genomic_DNA"/>
</dbReference>
<organism evidence="4 5">
    <name type="scientific">Saccharothrix lopnurensis</name>
    <dbReference type="NCBI Taxonomy" id="1670621"/>
    <lineage>
        <taxon>Bacteria</taxon>
        <taxon>Bacillati</taxon>
        <taxon>Actinomycetota</taxon>
        <taxon>Actinomycetes</taxon>
        <taxon>Pseudonocardiales</taxon>
        <taxon>Pseudonocardiaceae</taxon>
        <taxon>Saccharothrix</taxon>
    </lineage>
</organism>
<dbReference type="PANTHER" id="PTHR43000">
    <property type="entry name" value="DTDP-D-GLUCOSE 4,6-DEHYDRATASE-RELATED"/>
    <property type="match status" value="1"/>
</dbReference>
<dbReference type="RefSeq" id="WP_380638092.1">
    <property type="nucleotide sequence ID" value="NZ_JBHSQO010000021.1"/>
</dbReference>
<dbReference type="Gene3D" id="3.40.50.720">
    <property type="entry name" value="NAD(P)-binding Rossmann-like Domain"/>
    <property type="match status" value="1"/>
</dbReference>
<dbReference type="SUPFAM" id="SSF51735">
    <property type="entry name" value="NAD(P)-binding Rossmann-fold domains"/>
    <property type="match status" value="1"/>
</dbReference>
<evidence type="ECO:0000313" key="5">
    <source>
        <dbReference type="Proteomes" id="UP001596220"/>
    </source>
</evidence>
<evidence type="ECO:0000256" key="2">
    <source>
        <dbReference type="SAM" id="MobiDB-lite"/>
    </source>
</evidence>
<name>A0ABW1P9N3_9PSEU</name>
<dbReference type="InterPro" id="IPR036291">
    <property type="entry name" value="NAD(P)-bd_dom_sf"/>
</dbReference>
<evidence type="ECO:0000256" key="1">
    <source>
        <dbReference type="ARBA" id="ARBA00007637"/>
    </source>
</evidence>
<keyword evidence="5" id="KW-1185">Reference proteome</keyword>
<evidence type="ECO:0000259" key="3">
    <source>
        <dbReference type="Pfam" id="PF01370"/>
    </source>
</evidence>
<comment type="similarity">
    <text evidence="1">Belongs to the NAD(P)-dependent epimerase/dehydratase family.</text>
</comment>
<dbReference type="Proteomes" id="UP001596220">
    <property type="component" value="Unassembled WGS sequence"/>
</dbReference>
<sequence length="253" mass="27780">MEIVGRGFVARNLSGVAHRHPHALVLAAGVSSTSVLSREMFSREADLVLDALDRCRRAGSTLVFFSSASHAMYGTTTTHPAPEDVPTTTDSPYGNHKRRMEALVRDSGVPWLVLRMSHAIGRWQREHQLLPNFVKQIGSGTVKLHEGTYRDLVDVLDVVHAVDALLDLGVRDEVVNVASGTPRPVADLARAMAHRMGATPVYQVVRVPPVRTLVSVDKLCDLVPALGRVREPGYVEDMLDRYIGHYWPTPAPA</sequence>
<gene>
    <name evidence="4" type="ORF">ACFP3R_21185</name>
</gene>
<feature type="domain" description="NAD-dependent epimerase/dehydratase" evidence="3">
    <location>
        <begin position="20"/>
        <end position="178"/>
    </location>
</feature>
<dbReference type="Pfam" id="PF01370">
    <property type="entry name" value="Epimerase"/>
    <property type="match status" value="1"/>
</dbReference>
<feature type="region of interest" description="Disordered" evidence="2">
    <location>
        <begin position="76"/>
        <end position="95"/>
    </location>
</feature>
<reference evidence="5" key="1">
    <citation type="journal article" date="2019" name="Int. J. Syst. Evol. Microbiol.">
        <title>The Global Catalogue of Microorganisms (GCM) 10K type strain sequencing project: providing services to taxonomists for standard genome sequencing and annotation.</title>
        <authorList>
            <consortium name="The Broad Institute Genomics Platform"/>
            <consortium name="The Broad Institute Genome Sequencing Center for Infectious Disease"/>
            <person name="Wu L."/>
            <person name="Ma J."/>
        </authorList>
    </citation>
    <scope>NUCLEOTIDE SEQUENCE [LARGE SCALE GENOMIC DNA]</scope>
    <source>
        <strain evidence="5">CGMCC 4.7246</strain>
    </source>
</reference>
<comment type="caution">
    <text evidence="4">The sequence shown here is derived from an EMBL/GenBank/DDBJ whole genome shotgun (WGS) entry which is preliminary data.</text>
</comment>
<proteinExistence type="inferred from homology"/>
<accession>A0ABW1P9N3</accession>
<evidence type="ECO:0000313" key="4">
    <source>
        <dbReference type="EMBL" id="MFC6091790.1"/>
    </source>
</evidence>
<dbReference type="InterPro" id="IPR001509">
    <property type="entry name" value="Epimerase_deHydtase"/>
</dbReference>
<protein>
    <submittedName>
        <fullName evidence="4">NAD-dependent epimerase/dehydratase family protein</fullName>
    </submittedName>
</protein>